<dbReference type="EMBL" id="JANJYJ010000357">
    <property type="protein sequence ID" value="KAK3177356.1"/>
    <property type="molecule type" value="Genomic_DNA"/>
</dbReference>
<dbReference type="Pfam" id="PF00098">
    <property type="entry name" value="zf-CCHC"/>
    <property type="match status" value="1"/>
</dbReference>
<evidence type="ECO:0000259" key="2">
    <source>
        <dbReference type="PROSITE" id="PS50158"/>
    </source>
</evidence>
<dbReference type="Gene3D" id="4.10.60.10">
    <property type="entry name" value="Zinc finger, CCHC-type"/>
    <property type="match status" value="1"/>
</dbReference>
<dbReference type="GO" id="GO:0008270">
    <property type="term" value="F:zinc ion binding"/>
    <property type="evidence" value="ECO:0007669"/>
    <property type="project" value="UniProtKB-KW"/>
</dbReference>
<dbReference type="InterPro" id="IPR036875">
    <property type="entry name" value="Znf_CCHC_sf"/>
</dbReference>
<dbReference type="AlphaFoldDB" id="A0AAD9ZIB5"/>
<organism evidence="3 4">
    <name type="scientific">Dipteronia sinensis</name>
    <dbReference type="NCBI Taxonomy" id="43782"/>
    <lineage>
        <taxon>Eukaryota</taxon>
        <taxon>Viridiplantae</taxon>
        <taxon>Streptophyta</taxon>
        <taxon>Embryophyta</taxon>
        <taxon>Tracheophyta</taxon>
        <taxon>Spermatophyta</taxon>
        <taxon>Magnoliopsida</taxon>
        <taxon>eudicotyledons</taxon>
        <taxon>Gunneridae</taxon>
        <taxon>Pentapetalae</taxon>
        <taxon>rosids</taxon>
        <taxon>malvids</taxon>
        <taxon>Sapindales</taxon>
        <taxon>Sapindaceae</taxon>
        <taxon>Hippocastanoideae</taxon>
        <taxon>Acereae</taxon>
        <taxon>Dipteronia</taxon>
    </lineage>
</organism>
<evidence type="ECO:0000313" key="4">
    <source>
        <dbReference type="Proteomes" id="UP001281410"/>
    </source>
</evidence>
<dbReference type="InterPro" id="IPR001878">
    <property type="entry name" value="Znf_CCHC"/>
</dbReference>
<comment type="caution">
    <text evidence="3">The sequence shown here is derived from an EMBL/GenBank/DDBJ whole genome shotgun (WGS) entry which is preliminary data.</text>
</comment>
<keyword evidence="1" id="KW-0479">Metal-binding</keyword>
<gene>
    <name evidence="3" type="ORF">Dsin_032935</name>
</gene>
<feature type="domain" description="CCHC-type" evidence="2">
    <location>
        <begin position="90"/>
        <end position="106"/>
    </location>
</feature>
<dbReference type="PROSITE" id="PS50158">
    <property type="entry name" value="ZF_CCHC"/>
    <property type="match status" value="1"/>
</dbReference>
<accession>A0AAD9ZIB5</accession>
<keyword evidence="1" id="KW-0862">Zinc</keyword>
<dbReference type="PANTHER" id="PTHR48435:SF1">
    <property type="entry name" value="POLYPROTEIN"/>
    <property type="match status" value="1"/>
</dbReference>
<keyword evidence="4" id="KW-1185">Reference proteome</keyword>
<dbReference type="GO" id="GO:0003676">
    <property type="term" value="F:nucleic acid binding"/>
    <property type="evidence" value="ECO:0007669"/>
    <property type="project" value="InterPro"/>
</dbReference>
<dbReference type="Proteomes" id="UP001281410">
    <property type="component" value="Unassembled WGS sequence"/>
</dbReference>
<evidence type="ECO:0000313" key="3">
    <source>
        <dbReference type="EMBL" id="KAK3177356.1"/>
    </source>
</evidence>
<name>A0AAD9ZIB5_9ROSI</name>
<dbReference type="InterPro" id="IPR053098">
    <property type="entry name" value="Petuviruses_polyprotein"/>
</dbReference>
<keyword evidence="1" id="KW-0863">Zinc-finger</keyword>
<evidence type="ECO:0000256" key="1">
    <source>
        <dbReference type="PROSITE-ProRule" id="PRU00047"/>
    </source>
</evidence>
<protein>
    <recommendedName>
        <fullName evidence="2">CCHC-type domain-containing protein</fullName>
    </recommendedName>
</protein>
<reference evidence="3" key="1">
    <citation type="journal article" date="2023" name="Plant J.">
        <title>Genome sequences and population genomics provide insights into the demographic history, inbreeding, and mutation load of two 'living fossil' tree species of Dipteronia.</title>
        <authorList>
            <person name="Feng Y."/>
            <person name="Comes H.P."/>
            <person name="Chen J."/>
            <person name="Zhu S."/>
            <person name="Lu R."/>
            <person name="Zhang X."/>
            <person name="Li P."/>
            <person name="Qiu J."/>
            <person name="Olsen K.M."/>
            <person name="Qiu Y."/>
        </authorList>
    </citation>
    <scope>NUCLEOTIDE SEQUENCE</scope>
    <source>
        <strain evidence="3">NBL</strain>
    </source>
</reference>
<dbReference type="PANTHER" id="PTHR48435">
    <property type="entry name" value="POLYPROTEIN"/>
    <property type="match status" value="1"/>
</dbReference>
<dbReference type="SMART" id="SM00343">
    <property type="entry name" value="ZnF_C2HC"/>
    <property type="match status" value="1"/>
</dbReference>
<proteinExistence type="predicted"/>
<sequence length="231" mass="26140">MFTLGALDKLCATQKIFSKMLLEGKKYEDQCKQPSLHIKCKDKDQCFCKSKKKHHYRPFKSHSGKYSKSKTKKFKYFKRKFSRAQNKSSKCFVCGQPGHYARQCPNKRAKSAKLVHQLTAIADNIPSDVDVESIFSEQEVADQSTIFVLHLSDSSDYDSSDQEISQTYSSYQAVSTESSLGPQVPIQILSDKYAKPVDVIAYFNTVSHTTMINPANAMVSEPLFSWMSKSA</sequence>
<dbReference type="SUPFAM" id="SSF57756">
    <property type="entry name" value="Retrovirus zinc finger-like domains"/>
    <property type="match status" value="1"/>
</dbReference>